<protein>
    <submittedName>
        <fullName evidence="1">CRISPR type II-a/nmemi-associated protein csn2</fullName>
    </submittedName>
</protein>
<evidence type="ECO:0000313" key="1">
    <source>
        <dbReference type="EMBL" id="RBR28077.1"/>
    </source>
</evidence>
<gene>
    <name evidence="1" type="ORF">EB18_01871</name>
</gene>
<dbReference type="EMBL" id="LEOY01000017">
    <property type="protein sequence ID" value="RBR28077.1"/>
    <property type="molecule type" value="Genomic_DNA"/>
</dbReference>
<comment type="caution">
    <text evidence="1">The sequence shown here is derived from an EMBL/GenBank/DDBJ whole genome shotgun (WGS) entry which is preliminary data.</text>
</comment>
<dbReference type="InterPro" id="IPR038600">
    <property type="entry name" value="Csn2_sf"/>
</dbReference>
<reference evidence="1 2" key="1">
    <citation type="submission" date="2015-06" db="EMBL/GenBank/DDBJ databases">
        <title>The Genome Sequence of Enterococcus cecorum 170AEA1.</title>
        <authorList>
            <consortium name="The Broad Institute Genomics Platform"/>
            <consortium name="The Broad Institute Genome Sequencing Center for Infectious Disease"/>
            <person name="Earl A.M."/>
            <person name="Van Tyne D."/>
            <person name="Lebreton F."/>
            <person name="Saavedra J.T."/>
            <person name="Gilmore M.S."/>
            <person name="Manson McGuire A."/>
            <person name="Clock S."/>
            <person name="Crupain M."/>
            <person name="Rangan U."/>
            <person name="Young S."/>
            <person name="Abouelleil A."/>
            <person name="Cao P."/>
            <person name="Chapman S.B."/>
            <person name="Griggs A."/>
            <person name="Priest M."/>
            <person name="Shea T."/>
            <person name="Wortman J."/>
            <person name="Nusbaum C."/>
            <person name="Birren B."/>
        </authorList>
    </citation>
    <scope>NUCLEOTIDE SEQUENCE [LARGE SCALE GENOMIC DNA]</scope>
    <source>
        <strain evidence="1 2">170AEA1</strain>
    </source>
</reference>
<dbReference type="Proteomes" id="UP000252800">
    <property type="component" value="Unassembled WGS sequence"/>
</dbReference>
<evidence type="ECO:0000313" key="2">
    <source>
        <dbReference type="Proteomes" id="UP000252800"/>
    </source>
</evidence>
<organism evidence="1 2">
    <name type="scientific">Enterococcus cecorum</name>
    <dbReference type="NCBI Taxonomy" id="44008"/>
    <lineage>
        <taxon>Bacteria</taxon>
        <taxon>Bacillati</taxon>
        <taxon>Bacillota</taxon>
        <taxon>Bacilli</taxon>
        <taxon>Lactobacillales</taxon>
        <taxon>Enterococcaceae</taxon>
        <taxon>Enterococcus</taxon>
    </lineage>
</organism>
<dbReference type="InterPro" id="IPR010146">
    <property type="entry name" value="CRISPR-assoc_prot_Csn2-typ"/>
</dbReference>
<dbReference type="AlphaFoldDB" id="A0A366SG54"/>
<proteinExistence type="predicted"/>
<accession>A0A366SG54</accession>
<dbReference type="Gene3D" id="3.40.50.11940">
    <property type="match status" value="1"/>
</dbReference>
<sequence length="223" mass="26581">MKIVHPDINMQIDFEDKTCCIWTIESPELLLNYITELQEQVIGNEGKFVLSDENEILSFKKDMSLILSPLEIDYNDKKFINELFKEIKDIVQSGELYEEYVFVKSELVKLMERISESIDYPLQYSKDLEVSSLLKMMQVKFDFQDTNYFERLITFVQLSQRLLRKKLLIFVNLSSFLSENQLVELEKIAKYEQIKILLINSYQLNYSFSYKWYIIDVDGSEIY</sequence>
<name>A0A366SG54_9ENTE</name>
<dbReference type="Pfam" id="PF09711">
    <property type="entry name" value="Cas_Csn2"/>
    <property type="match status" value="1"/>
</dbReference>
<dbReference type="RefSeq" id="WP_113784968.1">
    <property type="nucleotide sequence ID" value="NZ_KZ845745.1"/>
</dbReference>
<dbReference type="NCBIfam" id="TIGR01866">
    <property type="entry name" value="cas_Csn2"/>
    <property type="match status" value="1"/>
</dbReference>